<dbReference type="EMBL" id="BLLF01004470">
    <property type="protein sequence ID" value="GFH29678.1"/>
    <property type="molecule type" value="Genomic_DNA"/>
</dbReference>
<proteinExistence type="predicted"/>
<dbReference type="Proteomes" id="UP000485058">
    <property type="component" value="Unassembled WGS sequence"/>
</dbReference>
<sequence length="268" mass="28256">VVAIDAASAAARAAQPSNSTASIPSTRAVRAHRSTKVLREVAQYSGRDAVGRPDWPLMLALRCHVGNAAETQATEAEQIKQCKRLSRSRAQLHAYGRELQAKHSEAIALIFSSSGVRRSFDNLSFIGDNFARITQSTAHPHLVDAVFGLLAQLSSDNPSTQTAAADALEHAYVQSCSQTLAKPCRTVNVMMEGACLHKTGKKRAVQDTGVVEDGLEGQVSGYASPAAQATHLLITGNGHKGARARPSSDSAHQLGSPPAHGLQQPPSG</sequence>
<dbReference type="AlphaFoldDB" id="A0A6A0AAJ2"/>
<name>A0A6A0AAJ2_HAELA</name>
<feature type="non-terminal residue" evidence="2">
    <location>
        <position position="1"/>
    </location>
</feature>
<feature type="region of interest" description="Disordered" evidence="1">
    <location>
        <begin position="237"/>
        <end position="268"/>
    </location>
</feature>
<evidence type="ECO:0000313" key="2">
    <source>
        <dbReference type="EMBL" id="GFH29678.1"/>
    </source>
</evidence>
<protein>
    <submittedName>
        <fullName evidence="2">Uncharacterized protein</fullName>
    </submittedName>
</protein>
<keyword evidence="3" id="KW-1185">Reference proteome</keyword>
<comment type="caution">
    <text evidence="2">The sequence shown here is derived from an EMBL/GenBank/DDBJ whole genome shotgun (WGS) entry which is preliminary data.</text>
</comment>
<accession>A0A6A0AAJ2</accession>
<evidence type="ECO:0000256" key="1">
    <source>
        <dbReference type="SAM" id="MobiDB-lite"/>
    </source>
</evidence>
<reference evidence="2 3" key="1">
    <citation type="submission" date="2020-02" db="EMBL/GenBank/DDBJ databases">
        <title>Draft genome sequence of Haematococcus lacustris strain NIES-144.</title>
        <authorList>
            <person name="Morimoto D."/>
            <person name="Nakagawa S."/>
            <person name="Yoshida T."/>
            <person name="Sawayama S."/>
        </authorList>
    </citation>
    <scope>NUCLEOTIDE SEQUENCE [LARGE SCALE GENOMIC DNA]</scope>
    <source>
        <strain evidence="2 3">NIES-144</strain>
    </source>
</reference>
<organism evidence="2 3">
    <name type="scientific">Haematococcus lacustris</name>
    <name type="common">Green alga</name>
    <name type="synonym">Haematococcus pluvialis</name>
    <dbReference type="NCBI Taxonomy" id="44745"/>
    <lineage>
        <taxon>Eukaryota</taxon>
        <taxon>Viridiplantae</taxon>
        <taxon>Chlorophyta</taxon>
        <taxon>core chlorophytes</taxon>
        <taxon>Chlorophyceae</taxon>
        <taxon>CS clade</taxon>
        <taxon>Chlamydomonadales</taxon>
        <taxon>Haematococcaceae</taxon>
        <taxon>Haematococcus</taxon>
    </lineage>
</organism>
<evidence type="ECO:0000313" key="3">
    <source>
        <dbReference type="Proteomes" id="UP000485058"/>
    </source>
</evidence>
<feature type="non-terminal residue" evidence="2">
    <location>
        <position position="268"/>
    </location>
</feature>
<gene>
    <name evidence="2" type="ORF">HaLaN_28377</name>
</gene>